<protein>
    <submittedName>
        <fullName evidence="1">60S ribosomal protein L13a</fullName>
    </submittedName>
</protein>
<dbReference type="GO" id="GO:0005840">
    <property type="term" value="C:ribosome"/>
    <property type="evidence" value="ECO:0007669"/>
    <property type="project" value="UniProtKB-KW"/>
</dbReference>
<sequence length="119" mass="13603">MYLKESLLLKIESLSLYWNPKCPTNTLVKAQLNTEGWKTLLRKGLATFSINGEDFDFIVKPVSLKTKMILNKSKEAKVPKLLLDFVLQDAASQLSREQVTLSLITRDFDIHFIMTMPAK</sequence>
<keyword evidence="2" id="KW-1185">Reference proteome</keyword>
<evidence type="ECO:0000313" key="1">
    <source>
        <dbReference type="EMBL" id="GIY31767.1"/>
    </source>
</evidence>
<accession>A0AAV4SGZ4</accession>
<name>A0AAV4SGZ4_9ARAC</name>
<organism evidence="1 2">
    <name type="scientific">Caerostris darwini</name>
    <dbReference type="NCBI Taxonomy" id="1538125"/>
    <lineage>
        <taxon>Eukaryota</taxon>
        <taxon>Metazoa</taxon>
        <taxon>Ecdysozoa</taxon>
        <taxon>Arthropoda</taxon>
        <taxon>Chelicerata</taxon>
        <taxon>Arachnida</taxon>
        <taxon>Araneae</taxon>
        <taxon>Araneomorphae</taxon>
        <taxon>Entelegynae</taxon>
        <taxon>Araneoidea</taxon>
        <taxon>Araneidae</taxon>
        <taxon>Caerostris</taxon>
    </lineage>
</organism>
<keyword evidence="1" id="KW-0687">Ribonucleoprotein</keyword>
<comment type="caution">
    <text evidence="1">The sequence shown here is derived from an EMBL/GenBank/DDBJ whole genome shotgun (WGS) entry which is preliminary data.</text>
</comment>
<proteinExistence type="predicted"/>
<dbReference type="Proteomes" id="UP001054837">
    <property type="component" value="Unassembled WGS sequence"/>
</dbReference>
<gene>
    <name evidence="1" type="ORF">CDAR_210821</name>
</gene>
<dbReference type="AlphaFoldDB" id="A0AAV4SGZ4"/>
<evidence type="ECO:0000313" key="2">
    <source>
        <dbReference type="Proteomes" id="UP001054837"/>
    </source>
</evidence>
<reference evidence="1 2" key="1">
    <citation type="submission" date="2021-06" db="EMBL/GenBank/DDBJ databases">
        <title>Caerostris darwini draft genome.</title>
        <authorList>
            <person name="Kono N."/>
            <person name="Arakawa K."/>
        </authorList>
    </citation>
    <scope>NUCLEOTIDE SEQUENCE [LARGE SCALE GENOMIC DNA]</scope>
</reference>
<keyword evidence="1" id="KW-0689">Ribosomal protein</keyword>
<dbReference type="EMBL" id="BPLQ01007718">
    <property type="protein sequence ID" value="GIY31767.1"/>
    <property type="molecule type" value="Genomic_DNA"/>
</dbReference>